<sequence length="131" mass="14389">MISLDTNVLLRLVLNDDPDQVYVAKQLIAQPCFIAPTVLVEVGWALRSVYRLDRKMVAAALLVILEYPAVEIDNVEAVRWALTRHAAAVSDLADLLHLACSPRAAAFGTFDRKLAQQAGQDMPLPVQTLLP</sequence>
<evidence type="ECO:0000259" key="1">
    <source>
        <dbReference type="Pfam" id="PF01850"/>
    </source>
</evidence>
<feature type="domain" description="PIN" evidence="1">
    <location>
        <begin position="4"/>
        <end position="118"/>
    </location>
</feature>
<dbReference type="InterPro" id="IPR002716">
    <property type="entry name" value="PIN_dom"/>
</dbReference>
<dbReference type="Proteomes" id="UP000258016">
    <property type="component" value="Chromosome"/>
</dbReference>
<dbReference type="GeneID" id="303484294"/>
<proteinExistence type="predicted"/>
<dbReference type="InterPro" id="IPR029060">
    <property type="entry name" value="PIN-like_dom_sf"/>
</dbReference>
<dbReference type="RefSeq" id="WP_117351283.1">
    <property type="nucleotide sequence ID" value="NZ_CP020083.1"/>
</dbReference>
<dbReference type="SUPFAM" id="SSF88723">
    <property type="entry name" value="PIN domain-like"/>
    <property type="match status" value="1"/>
</dbReference>
<evidence type="ECO:0000313" key="2">
    <source>
        <dbReference type="EMBL" id="ASR50347.1"/>
    </source>
</evidence>
<organism evidence="2 3">
    <name type="scientific">Blastomonas fulva</name>
    <dbReference type="NCBI Taxonomy" id="1550728"/>
    <lineage>
        <taxon>Bacteria</taxon>
        <taxon>Pseudomonadati</taxon>
        <taxon>Pseudomonadota</taxon>
        <taxon>Alphaproteobacteria</taxon>
        <taxon>Sphingomonadales</taxon>
        <taxon>Sphingomonadaceae</taxon>
        <taxon>Blastomonas</taxon>
    </lineage>
</organism>
<gene>
    <name evidence="2" type="ORF">B5J99_01755</name>
</gene>
<name>A0ABM6M332_9SPHN</name>
<dbReference type="CDD" id="cd18683">
    <property type="entry name" value="PIN_VapC-like"/>
    <property type="match status" value="1"/>
</dbReference>
<reference evidence="2 3" key="1">
    <citation type="submission" date="2017-03" db="EMBL/GenBank/DDBJ databases">
        <title>Complete genome sequence of Blastomonas fulva degrading microcsystin LR.</title>
        <authorList>
            <person name="Lee H.-g."/>
            <person name="Jin L."/>
            <person name="oh H.-M."/>
        </authorList>
    </citation>
    <scope>NUCLEOTIDE SEQUENCE [LARGE SCALE GENOMIC DNA]</scope>
    <source>
        <strain evidence="2 3">T2</strain>
    </source>
</reference>
<evidence type="ECO:0000313" key="3">
    <source>
        <dbReference type="Proteomes" id="UP000258016"/>
    </source>
</evidence>
<dbReference type="Pfam" id="PF01850">
    <property type="entry name" value="PIN"/>
    <property type="match status" value="1"/>
</dbReference>
<accession>A0ABM6M332</accession>
<protein>
    <recommendedName>
        <fullName evidence="1">PIN domain-containing protein</fullName>
    </recommendedName>
</protein>
<keyword evidence="3" id="KW-1185">Reference proteome</keyword>
<dbReference type="Gene3D" id="3.40.50.1010">
    <property type="entry name" value="5'-nuclease"/>
    <property type="match status" value="1"/>
</dbReference>
<dbReference type="EMBL" id="CP020083">
    <property type="protein sequence ID" value="ASR50347.1"/>
    <property type="molecule type" value="Genomic_DNA"/>
</dbReference>